<evidence type="ECO:0000313" key="2">
    <source>
        <dbReference type="EMBL" id="CUR58483.1"/>
    </source>
</evidence>
<accession>A0A2P2C943</accession>
<protein>
    <recommendedName>
        <fullName evidence="1">Metallo-beta-lactamase domain-containing protein</fullName>
    </recommendedName>
</protein>
<feature type="domain" description="Metallo-beta-lactamase" evidence="1">
    <location>
        <begin position="50"/>
        <end position="223"/>
    </location>
</feature>
<name>A0A2P2C943_9ZZZZ</name>
<proteinExistence type="predicted"/>
<organism evidence="2">
    <name type="scientific">metagenome</name>
    <dbReference type="NCBI Taxonomy" id="256318"/>
    <lineage>
        <taxon>unclassified sequences</taxon>
        <taxon>metagenomes</taxon>
    </lineage>
</organism>
<reference evidence="2" key="1">
    <citation type="submission" date="2015-08" db="EMBL/GenBank/DDBJ databases">
        <authorList>
            <person name="Babu N.S."/>
            <person name="Beckwith C.J."/>
            <person name="Beseler K.G."/>
            <person name="Brison A."/>
            <person name="Carone J.V."/>
            <person name="Caskin T.P."/>
            <person name="Diamond M."/>
            <person name="Durham M.E."/>
            <person name="Foxe J.M."/>
            <person name="Go M."/>
            <person name="Henderson B.A."/>
            <person name="Jones I.B."/>
            <person name="McGettigan J.A."/>
            <person name="Micheletti S.J."/>
            <person name="Nasrallah M.E."/>
            <person name="Ortiz D."/>
            <person name="Piller C.R."/>
            <person name="Privatt S.R."/>
            <person name="Schneider S.L."/>
            <person name="Sharp S."/>
            <person name="Smith T.C."/>
            <person name="Stanton J.D."/>
            <person name="Ullery H.E."/>
            <person name="Wilson R.J."/>
            <person name="Serrano M.G."/>
            <person name="Buck G."/>
            <person name="Lee V."/>
            <person name="Wang Y."/>
            <person name="Carvalho R."/>
            <person name="Voegtly L."/>
            <person name="Shi R."/>
            <person name="Duckworth R."/>
            <person name="Johnson A."/>
            <person name="Loviza R."/>
            <person name="Walstead R."/>
            <person name="Shah Z."/>
            <person name="Kiflezghi M."/>
            <person name="Wade K."/>
            <person name="Ball S.L."/>
            <person name="Bradley K.W."/>
            <person name="Asai D.J."/>
            <person name="Bowman C.A."/>
            <person name="Russell D.A."/>
            <person name="Pope W.H."/>
            <person name="Jacobs-Sera D."/>
            <person name="Hendrix R.W."/>
            <person name="Hatfull G.F."/>
        </authorList>
    </citation>
    <scope>NUCLEOTIDE SEQUENCE</scope>
</reference>
<dbReference type="InterPro" id="IPR001279">
    <property type="entry name" value="Metallo-B-lactamas"/>
</dbReference>
<dbReference type="Gene3D" id="3.60.15.10">
    <property type="entry name" value="Ribonuclease Z/Hydroxyacylglutathione hydrolase-like"/>
    <property type="match status" value="1"/>
</dbReference>
<dbReference type="InterPro" id="IPR045761">
    <property type="entry name" value="ODP_dom"/>
</dbReference>
<dbReference type="InterPro" id="IPR036866">
    <property type="entry name" value="RibonucZ/Hydroxyglut_hydro"/>
</dbReference>
<dbReference type="AlphaFoldDB" id="A0A2P2C943"/>
<dbReference type="SUPFAM" id="SSF56281">
    <property type="entry name" value="Metallo-hydrolase/oxidoreductase"/>
    <property type="match status" value="1"/>
</dbReference>
<sequence>MSGVPDQPALNEDEVIDNNPLPREIVPGVHWLGACKGGRNVFEGQILHSYNSVYLVVGEDASAIIEGGHPSNFPEVEKQVDDLVAQGIPPVKYLLPTHQEVPHSAGLGRMLQRFPEAIACGHVAEYHLVFPQYADRMVEMEIGESVDLGGTTIEVLEAPFRDYIFTRWFVDTTKKVLFSGDGFAYSHYHGHGHCGKLAEEVPDLALPEMAAVYSEKAFWWTQHVDIEPYVERLEWLLEQTGAQTLAPTHGLPVLDIPQTLPELIKGLRMMPSDAANRPTFQTRVPVLGI</sequence>
<dbReference type="EMBL" id="CZKA01000045">
    <property type="protein sequence ID" value="CUR58483.1"/>
    <property type="molecule type" value="Genomic_DNA"/>
</dbReference>
<dbReference type="Pfam" id="PF19583">
    <property type="entry name" value="ODP"/>
    <property type="match status" value="1"/>
</dbReference>
<evidence type="ECO:0000259" key="1">
    <source>
        <dbReference type="SMART" id="SM00849"/>
    </source>
</evidence>
<dbReference type="SMART" id="SM00849">
    <property type="entry name" value="Lactamase_B"/>
    <property type="match status" value="1"/>
</dbReference>
<gene>
    <name evidence="2" type="ORF">NOCA250083</name>
</gene>